<feature type="domain" description="NADH-Ubiquinone oxidoreductase (complex I) chain 5 N-terminal" evidence="12">
    <location>
        <begin position="53"/>
        <end position="88"/>
    </location>
</feature>
<dbReference type="InterPro" id="IPR001516">
    <property type="entry name" value="Proton_antipo_N"/>
</dbReference>
<name>A0A6G8QS03_9NEOP</name>
<evidence type="ECO:0000256" key="8">
    <source>
        <dbReference type="ARBA" id="ARBA00023136"/>
    </source>
</evidence>
<feature type="transmembrane region" description="Helical" evidence="10">
    <location>
        <begin position="530"/>
        <end position="548"/>
    </location>
</feature>
<evidence type="ECO:0000256" key="5">
    <source>
        <dbReference type="ARBA" id="ARBA00022692"/>
    </source>
</evidence>
<keyword evidence="6" id="KW-0249">Electron transport</keyword>
<evidence type="ECO:0000259" key="12">
    <source>
        <dbReference type="Pfam" id="PF00662"/>
    </source>
</evidence>
<dbReference type="GO" id="GO:0003954">
    <property type="term" value="F:NADH dehydrogenase activity"/>
    <property type="evidence" value="ECO:0007669"/>
    <property type="project" value="TreeGrafter"/>
</dbReference>
<reference evidence="13" key="1">
    <citation type="submission" date="2020-02" db="EMBL/GenBank/DDBJ databases">
        <title>Mitochondrial genomes of Columbicola feather lice are highly fragmented, indicating repeated evolution of minicircle-type genomes in parasitic lice.</title>
        <authorList>
            <person name="Sweet A."/>
            <person name="Johnson K."/>
            <person name="Cameron S."/>
        </authorList>
    </citation>
    <scope>NUCLEOTIDE SEQUENCE</scope>
    <source>
        <strain evidence="13">28-9</strain>
    </source>
</reference>
<feature type="transmembrane region" description="Helical" evidence="10">
    <location>
        <begin position="261"/>
        <end position="277"/>
    </location>
</feature>
<evidence type="ECO:0000256" key="10">
    <source>
        <dbReference type="RuleBase" id="RU003404"/>
    </source>
</evidence>
<dbReference type="EC" id="7.1.1.2" evidence="3 10"/>
<accession>A0A6G8QS03</accession>
<dbReference type="PANTHER" id="PTHR42829:SF2">
    <property type="entry name" value="NADH-UBIQUINONE OXIDOREDUCTASE CHAIN 5"/>
    <property type="match status" value="1"/>
</dbReference>
<feature type="transmembrane region" description="Helical" evidence="10">
    <location>
        <begin position="409"/>
        <end position="430"/>
    </location>
</feature>
<evidence type="ECO:0000313" key="13">
    <source>
        <dbReference type="EMBL" id="QIN90098.1"/>
    </source>
</evidence>
<evidence type="ECO:0000256" key="4">
    <source>
        <dbReference type="ARBA" id="ARBA00021096"/>
    </source>
</evidence>
<dbReference type="InterPro" id="IPR003945">
    <property type="entry name" value="NU5C-like"/>
</dbReference>
<gene>
    <name evidence="13" type="primary">NAD5</name>
</gene>
<evidence type="ECO:0000256" key="7">
    <source>
        <dbReference type="ARBA" id="ARBA00022989"/>
    </source>
</evidence>
<organism evidence="13">
    <name type="scientific">Columbicola passerinae</name>
    <dbReference type="NCBI Taxonomy" id="128994"/>
    <lineage>
        <taxon>Eukaryota</taxon>
        <taxon>Metazoa</taxon>
        <taxon>Ecdysozoa</taxon>
        <taxon>Arthropoda</taxon>
        <taxon>Hexapoda</taxon>
        <taxon>Insecta</taxon>
        <taxon>Pterygota</taxon>
        <taxon>Neoptera</taxon>
        <taxon>Paraneoptera</taxon>
        <taxon>Psocodea</taxon>
        <taxon>Troctomorpha</taxon>
        <taxon>Phthiraptera</taxon>
        <taxon>Ischnocera</taxon>
        <taxon>Philopteridae</taxon>
        <taxon>Columbicola</taxon>
    </lineage>
</organism>
<feature type="domain" description="NADH:quinone oxidoreductase/Mrp antiporter transmembrane" evidence="11">
    <location>
        <begin position="108"/>
        <end position="361"/>
    </location>
</feature>
<keyword evidence="8 10" id="KW-0472">Membrane</keyword>
<feature type="transmembrane region" description="Helical" evidence="10">
    <location>
        <begin position="91"/>
        <end position="114"/>
    </location>
</feature>
<geneLocation type="mitochondrion" evidence="13"/>
<feature type="transmembrane region" description="Helical" evidence="10">
    <location>
        <begin position="289"/>
        <end position="309"/>
    </location>
</feature>
<feature type="transmembrane region" description="Helical" evidence="10">
    <location>
        <begin position="450"/>
        <end position="469"/>
    </location>
</feature>
<dbReference type="EMBL" id="MT094279">
    <property type="protein sequence ID" value="QIN90098.1"/>
    <property type="molecule type" value="Genomic_DNA"/>
</dbReference>
<dbReference type="GO" id="GO:0008137">
    <property type="term" value="F:NADH dehydrogenase (ubiquinone) activity"/>
    <property type="evidence" value="ECO:0007669"/>
    <property type="project" value="UniProtKB-EC"/>
</dbReference>
<feature type="transmembrane region" description="Helical" evidence="10">
    <location>
        <begin position="150"/>
        <end position="168"/>
    </location>
</feature>
<proteinExistence type="inferred from homology"/>
<dbReference type="PANTHER" id="PTHR42829">
    <property type="entry name" value="NADH-UBIQUINONE OXIDOREDUCTASE CHAIN 5"/>
    <property type="match status" value="1"/>
</dbReference>
<keyword evidence="10" id="KW-0520">NAD</keyword>
<keyword evidence="7 10" id="KW-1133">Transmembrane helix</keyword>
<feature type="transmembrane region" description="Helical" evidence="10">
    <location>
        <begin position="58"/>
        <end position="79"/>
    </location>
</feature>
<evidence type="ECO:0000256" key="2">
    <source>
        <dbReference type="ARBA" id="ARBA00004141"/>
    </source>
</evidence>
<feature type="transmembrane region" description="Helical" evidence="10">
    <location>
        <begin position="233"/>
        <end position="254"/>
    </location>
</feature>
<evidence type="ECO:0000256" key="9">
    <source>
        <dbReference type="ARBA" id="ARBA00049551"/>
    </source>
</evidence>
<feature type="transmembrane region" description="Helical" evidence="10">
    <location>
        <begin position="207"/>
        <end position="227"/>
    </location>
</feature>
<keyword evidence="10 13" id="KW-0496">Mitochondrion</keyword>
<dbReference type="Pfam" id="PF00361">
    <property type="entry name" value="Proton_antipo_M"/>
    <property type="match status" value="1"/>
</dbReference>
<keyword evidence="5 10" id="KW-0812">Transmembrane</keyword>
<comment type="function">
    <text evidence="10">Core subunit of the mitochondrial membrane respiratory chain NADH dehydrogenase (Complex I) which catalyzes electron transfer from NADH through the respiratory chain, using ubiquinone as an electron acceptor. Essential for the catalytic activity and assembly of complex I.</text>
</comment>
<evidence type="ECO:0000259" key="11">
    <source>
        <dbReference type="Pfam" id="PF00361"/>
    </source>
</evidence>
<comment type="similarity">
    <text evidence="10">Belongs to the complex I subunit 5 family.</text>
</comment>
<protein>
    <recommendedName>
        <fullName evidence="4 10">NADH-ubiquinone oxidoreductase chain 5</fullName>
        <ecNumber evidence="3 10">7.1.1.2</ecNumber>
    </recommendedName>
</protein>
<dbReference type="InterPro" id="IPR001750">
    <property type="entry name" value="ND/Mrp_TM"/>
</dbReference>
<dbReference type="AlphaFoldDB" id="A0A6G8QS03"/>
<comment type="function">
    <text evidence="1">Core subunit of the mitochondrial membrane respiratory chain NADH dehydrogenase (Complex I) that is believed to belong to the minimal assembly required for catalysis. Complex I functions in the transfer of electrons from NADH to the respiratory chain. The immediate electron acceptor for the enzyme is believed to be ubiquinone.</text>
</comment>
<keyword evidence="10" id="KW-0830">Ubiquinone</keyword>
<feature type="transmembrane region" description="Helical" evidence="10">
    <location>
        <begin position="12"/>
        <end position="31"/>
    </location>
</feature>
<dbReference type="GO" id="GO:0042773">
    <property type="term" value="P:ATP synthesis coupled electron transport"/>
    <property type="evidence" value="ECO:0007669"/>
    <property type="project" value="InterPro"/>
</dbReference>
<feature type="transmembrane region" description="Helical" evidence="10">
    <location>
        <begin position="120"/>
        <end position="138"/>
    </location>
</feature>
<evidence type="ECO:0000256" key="6">
    <source>
        <dbReference type="ARBA" id="ARBA00022982"/>
    </source>
</evidence>
<evidence type="ECO:0000256" key="3">
    <source>
        <dbReference type="ARBA" id="ARBA00012944"/>
    </source>
</evidence>
<dbReference type="GO" id="GO:0016020">
    <property type="term" value="C:membrane"/>
    <property type="evidence" value="ECO:0007669"/>
    <property type="project" value="UniProtKB-SubCell"/>
</dbReference>
<feature type="transmembrane region" description="Helical" evidence="10">
    <location>
        <begin position="364"/>
        <end position="389"/>
    </location>
</feature>
<comment type="catalytic activity">
    <reaction evidence="9 10">
        <text>a ubiquinone + NADH + 5 H(+)(in) = a ubiquinol + NAD(+) + 4 H(+)(out)</text>
        <dbReference type="Rhea" id="RHEA:29091"/>
        <dbReference type="Rhea" id="RHEA-COMP:9565"/>
        <dbReference type="Rhea" id="RHEA-COMP:9566"/>
        <dbReference type="ChEBI" id="CHEBI:15378"/>
        <dbReference type="ChEBI" id="CHEBI:16389"/>
        <dbReference type="ChEBI" id="CHEBI:17976"/>
        <dbReference type="ChEBI" id="CHEBI:57540"/>
        <dbReference type="ChEBI" id="CHEBI:57945"/>
        <dbReference type="EC" id="7.1.1.2"/>
    </reaction>
</comment>
<sequence length="549" mass="61740">MLIFLSKKLFHFFSLQIFFLTGILMVTNIVSNKSFLVELKLGSVESCPSVIGSFLFDLQANVFLLMVSSVSFLVVKYAYWYMHGEKKEIGFFVCLIMFICSMVILVSSTSLFWVMLGWDGLGITSFCLVMFFSNWSSYNSSMITLLMNRFGDFFFFLSIWGCFFFSNLKVTSLLGIFLVVTAMTKSAQIPFSAWLPAAMAAPTPVSSLVHSSTLVTAGIYLLIRFFSLLSDEALSILCVCSIMTILVSGMSALGEMDLKKIIAFSTLSHLGFMMFFLSKNEICSTMVHLLTHAFFKSLLFMTAGVLIHMKMNSQDIRQLSFSNFPVSVSFYIAIFANMGIPFLSGFYSKEILVFSVFSTDSGGTLVDCVSILLSIILTSLYSVRILGVLSQKNNLTPTIESLSFSGSGISTWIFLSSTLSCIAGGSLLWFVVDQVEVFEDSFFLQKSKLLILSILITALLSKGSFPILFSEKSAKMWFSFEVSKFFSNPLFYSSFNYLWTVDLKGLMSKAPDLGNFSLKDKSFVFFQKKIFIVWVWAIMTFFLWVNLFY</sequence>
<evidence type="ECO:0000256" key="1">
    <source>
        <dbReference type="ARBA" id="ARBA00003257"/>
    </source>
</evidence>
<feature type="transmembrane region" description="Helical" evidence="10">
    <location>
        <begin position="321"/>
        <end position="344"/>
    </location>
</feature>
<dbReference type="PRINTS" id="PR01434">
    <property type="entry name" value="NADHDHGNASE5"/>
</dbReference>
<comment type="subcellular location">
    <subcellularLocation>
        <location evidence="2">Membrane</location>
        <topology evidence="2">Multi-pass membrane protein</topology>
    </subcellularLocation>
</comment>
<dbReference type="GO" id="GO:0015990">
    <property type="term" value="P:electron transport coupled proton transport"/>
    <property type="evidence" value="ECO:0007669"/>
    <property type="project" value="TreeGrafter"/>
</dbReference>
<keyword evidence="10" id="KW-0813">Transport</keyword>
<dbReference type="Pfam" id="PF00662">
    <property type="entry name" value="Proton_antipo_N"/>
    <property type="match status" value="1"/>
</dbReference>